<dbReference type="OMA" id="HAFEYEI"/>
<dbReference type="KEGG" id="pgu:PGUG_02284"/>
<name>A5DG83_PICGU</name>
<dbReference type="EMBL" id="CH408156">
    <property type="protein sequence ID" value="EDK38186.2"/>
    <property type="molecule type" value="Genomic_DNA"/>
</dbReference>
<dbReference type="eggNOG" id="ENOG502QSJX">
    <property type="taxonomic scope" value="Eukaryota"/>
</dbReference>
<gene>
    <name evidence="1" type="ORF">PGUG_02284</name>
</gene>
<dbReference type="HOGENOM" id="CLU_045155_1_0_1"/>
<dbReference type="PANTHER" id="PTHR41677:SF1">
    <property type="entry name" value="FE2OG DIOXYGENASE DOMAIN-CONTAINING PROTEIN"/>
    <property type="match status" value="1"/>
</dbReference>
<dbReference type="InParanoid" id="A5DG83"/>
<keyword evidence="2" id="KW-1185">Reference proteome</keyword>
<evidence type="ECO:0000313" key="2">
    <source>
        <dbReference type="Proteomes" id="UP000001997"/>
    </source>
</evidence>
<sequence>MLTEEIINGNHDYDIDEDVLTHDILKVSEEIKQKPNFSDKFEFDPDVHLAFDETQTTKIHRLQDLGIKRTHCQTITDVAVVEPFPLFTEDAIEIMKWELFSNPDIIREYGRRVNLAVGSSSKDFQVSGFADNTPFIKAAISHPRTIQIMSKLAGLPLKIPHVYSMAHINASLKECRNETSVKTDEDLREKLREQNTNADNIPSSVSWHYDSTPLVCVLMLEAPSNMIGGETCLRMGNEEIFRVDGPRKGHATLLQGRVVKHIATKPLNNADRISLVVSFIPEEVDTPDTTVAVSESPSATPSFLNDKFYPNYVNYKFERIEQRLRKFRINLMENYEKKEKFDQVQTIDFCKDIEKYLFGVYKDFEAISDAPYPPKLFSTPYSQL</sequence>
<dbReference type="Proteomes" id="UP000001997">
    <property type="component" value="Unassembled WGS sequence"/>
</dbReference>
<dbReference type="VEuPathDB" id="FungiDB:PGUG_02284"/>
<organism evidence="1 2">
    <name type="scientific">Meyerozyma guilliermondii (strain ATCC 6260 / CBS 566 / DSM 6381 / JCM 1539 / NBRC 10279 / NRRL Y-324)</name>
    <name type="common">Yeast</name>
    <name type="synonym">Candida guilliermondii</name>
    <dbReference type="NCBI Taxonomy" id="294746"/>
    <lineage>
        <taxon>Eukaryota</taxon>
        <taxon>Fungi</taxon>
        <taxon>Dikarya</taxon>
        <taxon>Ascomycota</taxon>
        <taxon>Saccharomycotina</taxon>
        <taxon>Pichiomycetes</taxon>
        <taxon>Debaryomycetaceae</taxon>
        <taxon>Meyerozyma</taxon>
    </lineage>
</organism>
<protein>
    <recommendedName>
        <fullName evidence="3">Fe2OG dioxygenase domain-containing protein</fullName>
    </recommendedName>
</protein>
<dbReference type="PANTHER" id="PTHR41677">
    <property type="entry name" value="YALI0B19030P"/>
    <property type="match status" value="1"/>
</dbReference>
<dbReference type="OrthoDB" id="10256055at2759"/>
<evidence type="ECO:0008006" key="3">
    <source>
        <dbReference type="Google" id="ProtNLM"/>
    </source>
</evidence>
<dbReference type="GeneID" id="5128107"/>
<dbReference type="RefSeq" id="XP_001486613.2">
    <property type="nucleotide sequence ID" value="XM_001486563.1"/>
</dbReference>
<dbReference type="AlphaFoldDB" id="A5DG83"/>
<evidence type="ECO:0000313" key="1">
    <source>
        <dbReference type="EMBL" id="EDK38186.2"/>
    </source>
</evidence>
<proteinExistence type="predicted"/>
<reference evidence="1 2" key="1">
    <citation type="journal article" date="2009" name="Nature">
        <title>Evolution of pathogenicity and sexual reproduction in eight Candida genomes.</title>
        <authorList>
            <person name="Butler G."/>
            <person name="Rasmussen M.D."/>
            <person name="Lin M.F."/>
            <person name="Santos M.A."/>
            <person name="Sakthikumar S."/>
            <person name="Munro C.A."/>
            <person name="Rheinbay E."/>
            <person name="Grabherr M."/>
            <person name="Forche A."/>
            <person name="Reedy J.L."/>
            <person name="Agrafioti I."/>
            <person name="Arnaud M.B."/>
            <person name="Bates S."/>
            <person name="Brown A.J."/>
            <person name="Brunke S."/>
            <person name="Costanzo M.C."/>
            <person name="Fitzpatrick D.A."/>
            <person name="de Groot P.W."/>
            <person name="Harris D."/>
            <person name="Hoyer L.L."/>
            <person name="Hube B."/>
            <person name="Klis F.M."/>
            <person name="Kodira C."/>
            <person name="Lennard N."/>
            <person name="Logue M.E."/>
            <person name="Martin R."/>
            <person name="Neiman A.M."/>
            <person name="Nikolaou E."/>
            <person name="Quail M.A."/>
            <person name="Quinn J."/>
            <person name="Santos M.C."/>
            <person name="Schmitzberger F.F."/>
            <person name="Sherlock G."/>
            <person name="Shah P."/>
            <person name="Silverstein K.A."/>
            <person name="Skrzypek M.S."/>
            <person name="Soll D."/>
            <person name="Staggs R."/>
            <person name="Stansfield I."/>
            <person name="Stumpf M.P."/>
            <person name="Sudbery P.E."/>
            <person name="Srikantha T."/>
            <person name="Zeng Q."/>
            <person name="Berman J."/>
            <person name="Berriman M."/>
            <person name="Heitman J."/>
            <person name="Gow N.A."/>
            <person name="Lorenz M.C."/>
            <person name="Birren B.W."/>
            <person name="Kellis M."/>
            <person name="Cuomo C.A."/>
        </authorList>
    </citation>
    <scope>NUCLEOTIDE SEQUENCE [LARGE SCALE GENOMIC DNA]</scope>
    <source>
        <strain evidence="2">ATCC 6260 / CBS 566 / DSM 6381 / JCM 1539 / NBRC 10279 / NRRL Y-324</strain>
    </source>
</reference>
<accession>A5DG83</accession>
<dbReference type="STRING" id="294746.A5DG83"/>